<dbReference type="GO" id="GO:0006729">
    <property type="term" value="P:tetrahydrobiopterin biosynthetic process"/>
    <property type="evidence" value="ECO:0007669"/>
    <property type="project" value="TreeGrafter"/>
</dbReference>
<keyword evidence="2" id="KW-0963">Cytoplasm</keyword>
<dbReference type="GO" id="GO:0005737">
    <property type="term" value="C:cytoplasm"/>
    <property type="evidence" value="ECO:0007669"/>
    <property type="project" value="UniProtKB-SubCell"/>
</dbReference>
<dbReference type="GO" id="GO:0004757">
    <property type="term" value="F:sepiapterin reductase (NADP+) activity"/>
    <property type="evidence" value="ECO:0007669"/>
    <property type="project" value="TreeGrafter"/>
</dbReference>
<dbReference type="Proteomes" id="UP000321548">
    <property type="component" value="Unassembled WGS sequence"/>
</dbReference>
<gene>
    <name evidence="5" type="ORF">FHP08_01085</name>
</gene>
<dbReference type="SUPFAM" id="SSF51735">
    <property type="entry name" value="NAD(P)-binding Rossmann-fold domains"/>
    <property type="match status" value="1"/>
</dbReference>
<evidence type="ECO:0000313" key="6">
    <source>
        <dbReference type="Proteomes" id="UP000321548"/>
    </source>
</evidence>
<keyword evidence="6" id="KW-1185">Reference proteome</keyword>
<dbReference type="InterPro" id="IPR051721">
    <property type="entry name" value="Biopterin_syn/organic_redct"/>
</dbReference>
<accession>A0A5C8P505</accession>
<comment type="subcellular location">
    <subcellularLocation>
        <location evidence="1">Cytoplasm</location>
    </subcellularLocation>
</comment>
<reference evidence="5 6" key="1">
    <citation type="submission" date="2019-06" db="EMBL/GenBank/DDBJ databases">
        <title>Quisquiliibacterium sp. nov., isolated from a maize field.</title>
        <authorList>
            <person name="Lin S.-Y."/>
            <person name="Tsai C.-F."/>
            <person name="Young C.-C."/>
        </authorList>
    </citation>
    <scope>NUCLEOTIDE SEQUENCE [LARGE SCALE GENOMIC DNA]</scope>
    <source>
        <strain evidence="5 6">CC-CFT501</strain>
    </source>
</reference>
<dbReference type="OrthoDB" id="9794387at2"/>
<dbReference type="InterPro" id="IPR036291">
    <property type="entry name" value="NAD(P)-bd_dom_sf"/>
</dbReference>
<keyword evidence="4" id="KW-0560">Oxidoreductase</keyword>
<comment type="caution">
    <text evidence="5">The sequence shown here is derived from an EMBL/GenBank/DDBJ whole genome shotgun (WGS) entry which is preliminary data.</text>
</comment>
<evidence type="ECO:0000256" key="2">
    <source>
        <dbReference type="ARBA" id="ARBA00022490"/>
    </source>
</evidence>
<keyword evidence="3" id="KW-0521">NADP</keyword>
<dbReference type="PRINTS" id="PR00081">
    <property type="entry name" value="GDHRDH"/>
</dbReference>
<dbReference type="Pfam" id="PF00106">
    <property type="entry name" value="adh_short"/>
    <property type="match status" value="1"/>
</dbReference>
<evidence type="ECO:0000256" key="4">
    <source>
        <dbReference type="ARBA" id="ARBA00023002"/>
    </source>
</evidence>
<dbReference type="EMBL" id="VDUY01000001">
    <property type="protein sequence ID" value="TXL68315.1"/>
    <property type="molecule type" value="Genomic_DNA"/>
</dbReference>
<evidence type="ECO:0000256" key="3">
    <source>
        <dbReference type="ARBA" id="ARBA00022857"/>
    </source>
</evidence>
<protein>
    <submittedName>
        <fullName evidence="5">SDR family oxidoreductase</fullName>
    </submittedName>
</protein>
<dbReference type="RefSeq" id="WP_147702456.1">
    <property type="nucleotide sequence ID" value="NZ_VDUY01000001.1"/>
</dbReference>
<dbReference type="PANTHER" id="PTHR44085">
    <property type="entry name" value="SEPIAPTERIN REDUCTASE"/>
    <property type="match status" value="1"/>
</dbReference>
<sequence length="250" mass="25598">MIKAIVTGHSRGLGAAIASKLLDRGIAVLGLARASNPGLASHHPELLEQIELDLADPAALAGWIEGGALDAWLSNAGTALLINNAGVVQPIGPLAAQDIAAVSRAVALNVAAPLMLSAAFAARGPANADRRILQISSGAARNAYAGWSVYCATKAALDQHARAAALDGAPGLRICSLAPGVVDTDMQAEIRATGIERFPLRERFDALKRDGALASAADCARRIVDHLLGDAFGDAPVADLRELATAGDRS</sequence>
<organism evidence="5 6">
    <name type="scientific">Zeimonas arvi</name>
    <dbReference type="NCBI Taxonomy" id="2498847"/>
    <lineage>
        <taxon>Bacteria</taxon>
        <taxon>Pseudomonadati</taxon>
        <taxon>Pseudomonadota</taxon>
        <taxon>Betaproteobacteria</taxon>
        <taxon>Burkholderiales</taxon>
        <taxon>Burkholderiaceae</taxon>
        <taxon>Zeimonas</taxon>
    </lineage>
</organism>
<dbReference type="InterPro" id="IPR002347">
    <property type="entry name" value="SDR_fam"/>
</dbReference>
<dbReference type="NCBIfam" id="NF005436">
    <property type="entry name" value="PRK07023.1"/>
    <property type="match status" value="1"/>
</dbReference>
<name>A0A5C8P505_9BURK</name>
<dbReference type="Gene3D" id="3.40.50.720">
    <property type="entry name" value="NAD(P)-binding Rossmann-like Domain"/>
    <property type="match status" value="1"/>
</dbReference>
<evidence type="ECO:0000313" key="5">
    <source>
        <dbReference type="EMBL" id="TXL68315.1"/>
    </source>
</evidence>
<dbReference type="AlphaFoldDB" id="A0A5C8P505"/>
<evidence type="ECO:0000256" key="1">
    <source>
        <dbReference type="ARBA" id="ARBA00004496"/>
    </source>
</evidence>
<proteinExistence type="predicted"/>
<dbReference type="PANTHER" id="PTHR44085:SF2">
    <property type="entry name" value="SEPIAPTERIN REDUCTASE"/>
    <property type="match status" value="1"/>
</dbReference>